<dbReference type="PANTHER" id="PTHR31048">
    <property type="entry name" value="OS03G0233200 PROTEIN"/>
    <property type="match status" value="1"/>
</dbReference>
<dbReference type="AlphaFoldDB" id="A0A392NPT9"/>
<proteinExistence type="inferred from homology"/>
<dbReference type="Pfam" id="PF00314">
    <property type="entry name" value="Thaumatin"/>
    <property type="match status" value="1"/>
</dbReference>
<dbReference type="SMART" id="SM00205">
    <property type="entry name" value="THN"/>
    <property type="match status" value="1"/>
</dbReference>
<comment type="similarity">
    <text evidence="1">Belongs to the thaumatin family.</text>
</comment>
<name>A0A392NPT9_9FABA</name>
<protein>
    <submittedName>
        <fullName evidence="3">Thaumatin-like protein 1-like</fullName>
    </submittedName>
</protein>
<dbReference type="SUPFAM" id="SSF49870">
    <property type="entry name" value="Osmotin, thaumatin-like protein"/>
    <property type="match status" value="1"/>
</dbReference>
<evidence type="ECO:0000256" key="2">
    <source>
        <dbReference type="PIRSR" id="PIRSR002703-1"/>
    </source>
</evidence>
<feature type="disulfide bond" evidence="2">
    <location>
        <begin position="145"/>
        <end position="160"/>
    </location>
</feature>
<reference evidence="3 4" key="1">
    <citation type="journal article" date="2018" name="Front. Plant Sci.">
        <title>Red Clover (Trifolium pratense) and Zigzag Clover (T. medium) - A Picture of Genomic Similarities and Differences.</title>
        <authorList>
            <person name="Dluhosova J."/>
            <person name="Istvanek J."/>
            <person name="Nedelnik J."/>
            <person name="Repkova J."/>
        </authorList>
    </citation>
    <scope>NUCLEOTIDE SEQUENCE [LARGE SCALE GENOMIC DNA]</scope>
    <source>
        <strain evidence="4">cv. 10/8</strain>
        <tissue evidence="3">Leaf</tissue>
    </source>
</reference>
<dbReference type="Proteomes" id="UP000265520">
    <property type="component" value="Unassembled WGS sequence"/>
</dbReference>
<dbReference type="PROSITE" id="PS51367">
    <property type="entry name" value="THAUMATIN_2"/>
    <property type="match status" value="1"/>
</dbReference>
<evidence type="ECO:0000313" key="3">
    <source>
        <dbReference type="EMBL" id="MCI01404.1"/>
    </source>
</evidence>
<comment type="caution">
    <text evidence="3">The sequence shown here is derived from an EMBL/GenBank/DDBJ whole genome shotgun (WGS) entry which is preliminary data.</text>
</comment>
<dbReference type="PIRSF" id="PIRSF002703">
    <property type="entry name" value="Thaumatin"/>
    <property type="match status" value="1"/>
</dbReference>
<evidence type="ECO:0000313" key="4">
    <source>
        <dbReference type="Proteomes" id="UP000265520"/>
    </source>
</evidence>
<sequence length="170" mass="18007">SNSTTIFTIENKCSLIVFPVIFHGAGTSLPSSTGFSLLPGESNVLTMPRSWSGSLWGRTHCSHDSDGNFSCLTGDYASSTINGVNASPLATLAEFNLNFTSNGYDFFDVSVVNGYNLAMMVEAQVGNGFGDCMTTGCMVQLNKTCPSELKVMSGGDCIGCRSASQPFSKY</sequence>
<dbReference type="Gene3D" id="2.60.110.10">
    <property type="entry name" value="Thaumatin"/>
    <property type="match status" value="1"/>
</dbReference>
<dbReference type="PRINTS" id="PR00347">
    <property type="entry name" value="THAUMATIN"/>
</dbReference>
<feature type="non-terminal residue" evidence="3">
    <location>
        <position position="170"/>
    </location>
</feature>
<feature type="non-terminal residue" evidence="3">
    <location>
        <position position="1"/>
    </location>
</feature>
<accession>A0A392NPT9</accession>
<gene>
    <name evidence="3" type="ORF">A2U01_0022429</name>
</gene>
<keyword evidence="2" id="KW-1015">Disulfide bond</keyword>
<feature type="disulfide bond" evidence="2">
    <location>
        <begin position="61"/>
        <end position="71"/>
    </location>
</feature>
<organism evidence="3 4">
    <name type="scientific">Trifolium medium</name>
    <dbReference type="NCBI Taxonomy" id="97028"/>
    <lineage>
        <taxon>Eukaryota</taxon>
        <taxon>Viridiplantae</taxon>
        <taxon>Streptophyta</taxon>
        <taxon>Embryophyta</taxon>
        <taxon>Tracheophyta</taxon>
        <taxon>Spermatophyta</taxon>
        <taxon>Magnoliopsida</taxon>
        <taxon>eudicotyledons</taxon>
        <taxon>Gunneridae</taxon>
        <taxon>Pentapetalae</taxon>
        <taxon>rosids</taxon>
        <taxon>fabids</taxon>
        <taxon>Fabales</taxon>
        <taxon>Fabaceae</taxon>
        <taxon>Papilionoideae</taxon>
        <taxon>50 kb inversion clade</taxon>
        <taxon>NPAAA clade</taxon>
        <taxon>Hologalegina</taxon>
        <taxon>IRL clade</taxon>
        <taxon>Trifolieae</taxon>
        <taxon>Trifolium</taxon>
    </lineage>
</organism>
<dbReference type="InterPro" id="IPR037176">
    <property type="entry name" value="Osmotin/thaumatin-like_sf"/>
</dbReference>
<keyword evidence="4" id="KW-1185">Reference proteome</keyword>
<dbReference type="EMBL" id="LXQA010046066">
    <property type="protein sequence ID" value="MCI01404.1"/>
    <property type="molecule type" value="Genomic_DNA"/>
</dbReference>
<dbReference type="InterPro" id="IPR001938">
    <property type="entry name" value="Thaumatin"/>
</dbReference>
<evidence type="ECO:0000256" key="1">
    <source>
        <dbReference type="ARBA" id="ARBA00010607"/>
    </source>
</evidence>